<dbReference type="RefSeq" id="WP_021250819.1">
    <property type="nucleotide sequence ID" value="NZ_ATJV01000103.1"/>
</dbReference>
<dbReference type="AlphaFoldDB" id="T0ATN6"/>
<dbReference type="InterPro" id="IPR006143">
    <property type="entry name" value="RND_pump_MFP"/>
</dbReference>
<evidence type="ECO:0000313" key="3">
    <source>
        <dbReference type="Proteomes" id="UP000015455"/>
    </source>
</evidence>
<comment type="caution">
    <text evidence="2">The sequence shown here is derived from an EMBL/GenBank/DDBJ whole genome shotgun (WGS) entry which is preliminary data.</text>
</comment>
<dbReference type="PANTHER" id="PTHR30469:SF15">
    <property type="entry name" value="HLYD FAMILY OF SECRETION PROTEINS"/>
    <property type="match status" value="1"/>
</dbReference>
<protein>
    <submittedName>
        <fullName evidence="2">Uncharacterized protein</fullName>
    </submittedName>
</protein>
<evidence type="ECO:0000313" key="2">
    <source>
        <dbReference type="EMBL" id="EPZ14018.1"/>
    </source>
</evidence>
<comment type="similarity">
    <text evidence="1">Belongs to the membrane fusion protein (MFP) (TC 8.A.1) family.</text>
</comment>
<dbReference type="SUPFAM" id="SSF111369">
    <property type="entry name" value="HlyD-like secretion proteins"/>
    <property type="match status" value="1"/>
</dbReference>
<dbReference type="Proteomes" id="UP000015455">
    <property type="component" value="Unassembled WGS sequence"/>
</dbReference>
<dbReference type="Gene3D" id="1.10.287.470">
    <property type="entry name" value="Helix hairpin bin"/>
    <property type="match status" value="1"/>
</dbReference>
<keyword evidence="3" id="KW-1185">Reference proteome</keyword>
<dbReference type="EMBL" id="ATJV01000103">
    <property type="protein sequence ID" value="EPZ14018.1"/>
    <property type="molecule type" value="Genomic_DNA"/>
</dbReference>
<dbReference type="OrthoDB" id="5502471at2"/>
<dbReference type="eggNOG" id="COG0845">
    <property type="taxonomic scope" value="Bacteria"/>
</dbReference>
<dbReference type="GO" id="GO:1990281">
    <property type="term" value="C:efflux pump complex"/>
    <property type="evidence" value="ECO:0007669"/>
    <property type="project" value="TreeGrafter"/>
</dbReference>
<proteinExistence type="inferred from homology"/>
<dbReference type="Gene3D" id="2.40.30.170">
    <property type="match status" value="1"/>
</dbReference>
<reference evidence="2 3" key="1">
    <citation type="submission" date="2013-06" db="EMBL/GenBank/DDBJ databases">
        <title>Draft genome sequence of Thauera terpenica.</title>
        <authorList>
            <person name="Liu B."/>
            <person name="Frostegard A.H."/>
            <person name="Shapleigh J.P."/>
        </authorList>
    </citation>
    <scope>NUCLEOTIDE SEQUENCE [LARGE SCALE GENOMIC DNA]</scope>
    <source>
        <strain evidence="2 3">58Eu</strain>
    </source>
</reference>
<dbReference type="Gene3D" id="2.40.50.100">
    <property type="match status" value="1"/>
</dbReference>
<gene>
    <name evidence="2" type="ORF">M622_07110</name>
</gene>
<dbReference type="PATRIC" id="fig|1348657.5.peg.3439"/>
<sequence length="324" mass="34675">MQLLLALILIWPLALQAAEWTSRPLQELAVFAEFRAPAAVVAADEARLAAEVGARILAMPVRAGEAVAHGAELVRLDDASYRLELQRTQAQLRLIEGRIALARAQLEQSRALAQRGFISADGLRIRETELEVFIAERDAAQAARAAAELALTRCVIRAPFAGVVRERHAAVGELAVPGTALLSFAASANAEVRAQVPAAQVASLQAAAELVLHAGGDAHALRLRRVSPLLDAAGQVREAVLDPLSPLPPGLGGELRWRSVRPQLPPAYVQQRDDVLGAWVEREGAPVFVVLPQAQAGRAVTVDWPLATRVIDEGRFTLSPQAAR</sequence>
<dbReference type="NCBIfam" id="TIGR01730">
    <property type="entry name" value="RND_mfp"/>
    <property type="match status" value="1"/>
</dbReference>
<organism evidence="2 3">
    <name type="scientific">Thauera terpenica 58Eu</name>
    <dbReference type="NCBI Taxonomy" id="1348657"/>
    <lineage>
        <taxon>Bacteria</taxon>
        <taxon>Pseudomonadati</taxon>
        <taxon>Pseudomonadota</taxon>
        <taxon>Betaproteobacteria</taxon>
        <taxon>Rhodocyclales</taxon>
        <taxon>Zoogloeaceae</taxon>
        <taxon>Thauera</taxon>
    </lineage>
</organism>
<accession>T0ATN6</accession>
<evidence type="ECO:0000256" key="1">
    <source>
        <dbReference type="ARBA" id="ARBA00009477"/>
    </source>
</evidence>
<dbReference type="PANTHER" id="PTHR30469">
    <property type="entry name" value="MULTIDRUG RESISTANCE PROTEIN MDTA"/>
    <property type="match status" value="1"/>
</dbReference>
<dbReference type="GO" id="GO:0015562">
    <property type="term" value="F:efflux transmembrane transporter activity"/>
    <property type="evidence" value="ECO:0007669"/>
    <property type="project" value="TreeGrafter"/>
</dbReference>
<dbReference type="STRING" id="1348657.M622_07110"/>
<name>T0ATN6_9RHOO</name>